<feature type="transmembrane region" description="Helical" evidence="7">
    <location>
        <begin position="490"/>
        <end position="510"/>
    </location>
</feature>
<gene>
    <name evidence="8" type="ORF">QJ522_02200</name>
</gene>
<dbReference type="Pfam" id="PF13440">
    <property type="entry name" value="Polysacc_synt_3"/>
    <property type="match status" value="1"/>
</dbReference>
<protein>
    <submittedName>
        <fullName evidence="8">Lipopolysaccharide biosynthesis protein</fullName>
    </submittedName>
</protein>
<keyword evidence="5 7" id="KW-0472">Membrane</keyword>
<evidence type="ECO:0000256" key="1">
    <source>
        <dbReference type="ARBA" id="ARBA00004651"/>
    </source>
</evidence>
<dbReference type="PANTHER" id="PTHR30250">
    <property type="entry name" value="PST FAMILY PREDICTED COLANIC ACID TRANSPORTER"/>
    <property type="match status" value="1"/>
</dbReference>
<evidence type="ECO:0000256" key="4">
    <source>
        <dbReference type="ARBA" id="ARBA00022989"/>
    </source>
</evidence>
<dbReference type="RefSeq" id="WP_349243253.1">
    <property type="nucleotide sequence ID" value="NZ_JASCXX010000002.1"/>
</dbReference>
<evidence type="ECO:0000313" key="9">
    <source>
        <dbReference type="Proteomes" id="UP001431776"/>
    </source>
</evidence>
<comment type="subcellular location">
    <subcellularLocation>
        <location evidence="1">Cell membrane</location>
        <topology evidence="1">Multi-pass membrane protein</topology>
    </subcellularLocation>
</comment>
<reference evidence="8" key="1">
    <citation type="submission" date="2023-05" db="EMBL/GenBank/DDBJ databases">
        <title>Anaerotaeda fermentans gen. nov., sp. nov., a novel anaerobic planctomycete of the new family within the order Sedimentisphaerales isolated from Taman Peninsula, Russia.</title>
        <authorList>
            <person name="Khomyakova M.A."/>
            <person name="Merkel A.Y."/>
            <person name="Slobodkin A.I."/>
        </authorList>
    </citation>
    <scope>NUCLEOTIDE SEQUENCE</scope>
    <source>
        <strain evidence="8">M17dextr</strain>
    </source>
</reference>
<evidence type="ECO:0000256" key="6">
    <source>
        <dbReference type="SAM" id="MobiDB-lite"/>
    </source>
</evidence>
<keyword evidence="4 7" id="KW-1133">Transmembrane helix</keyword>
<accession>A0AAW6TWJ6</accession>
<feature type="transmembrane region" description="Helical" evidence="7">
    <location>
        <begin position="29"/>
        <end position="50"/>
    </location>
</feature>
<feature type="region of interest" description="Disordered" evidence="6">
    <location>
        <begin position="1"/>
        <end position="21"/>
    </location>
</feature>
<feature type="transmembrane region" description="Helical" evidence="7">
    <location>
        <begin position="366"/>
        <end position="387"/>
    </location>
</feature>
<sequence length="529" mass="56394">MTSPSATEAPAPPISNAAEPPDLTGRSRMAWNVIISWAGQMVFIVAGFIMPRMIDRRLGQETLGIWDFSWSMVAYFGLIQMGVGSSVSRYVAKYRARGEVSLVSSIVSSVMFLQSAMALVILVLTGLLAYLLPSFWGERLGDGIGDAQVVVMTLGASLAIQIALAAFTGVITGCHRWDIHNYIKAGWHVVTVVAMIVVLQLGLGIRSLAVASLIGLALADLNRIICAFVLCPGMRVGFRLVRASMIRSAFGFGVKTLAPRAADLLLNQTSSILIAGFLGPAALALYSRPRSLAQHTHMLVSKLAFVVTPTASAMHSASRRAELRELLISSTRYAACISLPLTIGLAIMGGPLMLLWMGRDYANGTLVALVALGNFAMFTFMPAMSLLTGMNAHGRPGMVHLAAAVCSVGLVFMALGPLKLGLEGVALAVGLPLTVAYGGYVVVHTCKHVDMPWIAFLRRALGTPILCSAPLAACLIVFRVLMAAQPLRALWLGSLTGGVLLTMAYWRYVLPDRVKVRMLRLLGMGGLAA</sequence>
<name>A0AAW6TWJ6_9BACT</name>
<feature type="transmembrane region" description="Helical" evidence="7">
    <location>
        <begin position="464"/>
        <end position="484"/>
    </location>
</feature>
<proteinExistence type="predicted"/>
<dbReference type="GO" id="GO:0005886">
    <property type="term" value="C:plasma membrane"/>
    <property type="evidence" value="ECO:0007669"/>
    <property type="project" value="UniProtKB-SubCell"/>
</dbReference>
<feature type="transmembrane region" description="Helical" evidence="7">
    <location>
        <begin position="424"/>
        <end position="443"/>
    </location>
</feature>
<feature type="transmembrane region" description="Helical" evidence="7">
    <location>
        <begin position="103"/>
        <end position="130"/>
    </location>
</feature>
<feature type="transmembrane region" description="Helical" evidence="7">
    <location>
        <begin position="150"/>
        <end position="173"/>
    </location>
</feature>
<dbReference type="Proteomes" id="UP001431776">
    <property type="component" value="Unassembled WGS sequence"/>
</dbReference>
<evidence type="ECO:0000256" key="5">
    <source>
        <dbReference type="ARBA" id="ARBA00023136"/>
    </source>
</evidence>
<feature type="transmembrane region" description="Helical" evidence="7">
    <location>
        <begin position="333"/>
        <end position="354"/>
    </location>
</feature>
<comment type="caution">
    <text evidence="8">The sequence shown here is derived from an EMBL/GenBank/DDBJ whole genome shotgun (WGS) entry which is preliminary data.</text>
</comment>
<dbReference type="EMBL" id="JASCXX010000002">
    <property type="protein sequence ID" value="MDI6447841.1"/>
    <property type="molecule type" value="Genomic_DNA"/>
</dbReference>
<keyword evidence="3 7" id="KW-0812">Transmembrane</keyword>
<feature type="transmembrane region" description="Helical" evidence="7">
    <location>
        <begin position="264"/>
        <end position="286"/>
    </location>
</feature>
<evidence type="ECO:0000313" key="8">
    <source>
        <dbReference type="EMBL" id="MDI6447841.1"/>
    </source>
</evidence>
<evidence type="ECO:0000256" key="7">
    <source>
        <dbReference type="SAM" id="Phobius"/>
    </source>
</evidence>
<dbReference type="InterPro" id="IPR050833">
    <property type="entry name" value="Poly_Biosynth_Transport"/>
</dbReference>
<feature type="transmembrane region" description="Helical" evidence="7">
    <location>
        <begin position="399"/>
        <end position="418"/>
    </location>
</feature>
<evidence type="ECO:0000256" key="3">
    <source>
        <dbReference type="ARBA" id="ARBA00022692"/>
    </source>
</evidence>
<feature type="transmembrane region" description="Helical" evidence="7">
    <location>
        <begin position="70"/>
        <end position="91"/>
    </location>
</feature>
<organism evidence="8 9">
    <name type="scientific">Anaerobaca lacustris</name>
    <dbReference type="NCBI Taxonomy" id="3044600"/>
    <lineage>
        <taxon>Bacteria</taxon>
        <taxon>Pseudomonadati</taxon>
        <taxon>Planctomycetota</taxon>
        <taxon>Phycisphaerae</taxon>
        <taxon>Sedimentisphaerales</taxon>
        <taxon>Anaerobacaceae</taxon>
        <taxon>Anaerobaca</taxon>
    </lineage>
</organism>
<feature type="transmembrane region" description="Helical" evidence="7">
    <location>
        <begin position="185"/>
        <end position="203"/>
    </location>
</feature>
<keyword evidence="2" id="KW-1003">Cell membrane</keyword>
<evidence type="ECO:0000256" key="2">
    <source>
        <dbReference type="ARBA" id="ARBA00022475"/>
    </source>
</evidence>
<keyword evidence="9" id="KW-1185">Reference proteome</keyword>
<dbReference type="AlphaFoldDB" id="A0AAW6TWJ6"/>
<dbReference type="PANTHER" id="PTHR30250:SF26">
    <property type="entry name" value="PSMA PROTEIN"/>
    <property type="match status" value="1"/>
</dbReference>